<dbReference type="AlphaFoldDB" id="A0A0D6P705"/>
<sequence length="422" mass="46612">MSIKRRDVLRGASLTAAGLLVPPLAAPFIRTARAASPVRVGVLFSLTGGLSIIEKSLSDATLMAISEINAAGGVMGEKVEVVQEDGASDPKTYNEKASKLIVEDDIPTVFGGYTSASRKAVLPVFEKRDRMFFYPTYYEGYECSKNVVYTGAVPNQQLSNFIPWIVKTLGKKKFFIVGSNYIYPREMSKVCKILMKQNGAEWVADEYLELGHSEWGSMVNKIKNSGCDAVLSNVVGDSVVAFYREYKNQGISHEKLPICATVTSEIEIAAMGPEYAVGSYTSFPYFMAIDTPRNKAFVQRYRAFVKDPKAVTHHALESAYFQVFLWKQAVEKAKSVKPDAVREAVRGQTYAAPGGDVKVDVDNLHTWLTPRIAQWQADGQGKIVNAYPHPIKPLPYVAYGETDTNLYCTSKGLDVAKLRARH</sequence>
<dbReference type="EMBL" id="BANB01000135">
    <property type="protein sequence ID" value="GAN76634.1"/>
    <property type="molecule type" value="Genomic_DNA"/>
</dbReference>
<dbReference type="Pfam" id="PF13433">
    <property type="entry name" value="Peripla_BP_5"/>
    <property type="match status" value="1"/>
</dbReference>
<gene>
    <name evidence="1" type="ORF">Asru_0135_07</name>
</gene>
<dbReference type="InterPro" id="IPR006311">
    <property type="entry name" value="TAT_signal"/>
</dbReference>
<dbReference type="InterPro" id="IPR000709">
    <property type="entry name" value="Leu_Ile_Val-bd"/>
</dbReference>
<dbReference type="RefSeq" id="WP_048860491.1">
    <property type="nucleotide sequence ID" value="NZ_BANB01000135.1"/>
</dbReference>
<accession>A0A0D6P705</accession>
<evidence type="ECO:0000313" key="1">
    <source>
        <dbReference type="EMBL" id="GAN76634.1"/>
    </source>
</evidence>
<protein>
    <submittedName>
        <fullName evidence="1">Urea short-chain amide or branched-chain amino acid transporter periplasmic substrate-binding protein</fullName>
    </submittedName>
</protein>
<dbReference type="PANTHER" id="PTHR47628">
    <property type="match status" value="1"/>
</dbReference>
<proteinExistence type="predicted"/>
<dbReference type="PANTHER" id="PTHR47628:SF1">
    <property type="entry name" value="ALIPHATIC AMIDASE EXPRESSION-REGULATING PROTEIN"/>
    <property type="match status" value="1"/>
</dbReference>
<dbReference type="Proteomes" id="UP000032680">
    <property type="component" value="Unassembled WGS sequence"/>
</dbReference>
<comment type="caution">
    <text evidence="1">The sequence shown here is derived from an EMBL/GenBank/DDBJ whole genome shotgun (WGS) entry which is preliminary data.</text>
</comment>
<dbReference type="GO" id="GO:0033218">
    <property type="term" value="F:amide binding"/>
    <property type="evidence" value="ECO:0007669"/>
    <property type="project" value="InterPro"/>
</dbReference>
<dbReference type="SUPFAM" id="SSF53822">
    <property type="entry name" value="Periplasmic binding protein-like I"/>
    <property type="match status" value="1"/>
</dbReference>
<dbReference type="Gene3D" id="3.40.50.2300">
    <property type="match status" value="2"/>
</dbReference>
<name>A0A0D6P705_9PROT</name>
<dbReference type="CDD" id="cd06357">
    <property type="entry name" value="PBP1_AmiC"/>
    <property type="match status" value="1"/>
</dbReference>
<dbReference type="PROSITE" id="PS51318">
    <property type="entry name" value="TAT"/>
    <property type="match status" value="1"/>
</dbReference>
<dbReference type="InterPro" id="IPR039570">
    <property type="entry name" value="AmiC_PBP1"/>
</dbReference>
<reference evidence="1 2" key="1">
    <citation type="submission" date="2012-11" db="EMBL/GenBank/DDBJ databases">
        <title>Whole genome sequence of Acidisphaera rubrifaciens HS-AP3.</title>
        <authorList>
            <person name="Azuma Y."/>
            <person name="Higashiura N."/>
            <person name="Hirakawa H."/>
            <person name="Matsushita K."/>
        </authorList>
    </citation>
    <scope>NUCLEOTIDE SEQUENCE [LARGE SCALE GENOMIC DNA]</scope>
    <source>
        <strain evidence="1 2">HS-AP3</strain>
    </source>
</reference>
<keyword evidence="2" id="KW-1185">Reference proteome</keyword>
<dbReference type="GO" id="GO:0006865">
    <property type="term" value="P:amino acid transport"/>
    <property type="evidence" value="ECO:0007669"/>
    <property type="project" value="InterPro"/>
</dbReference>
<evidence type="ECO:0000313" key="2">
    <source>
        <dbReference type="Proteomes" id="UP000032680"/>
    </source>
</evidence>
<dbReference type="PRINTS" id="PR00337">
    <property type="entry name" value="LEUILEVALBP"/>
</dbReference>
<dbReference type="OrthoDB" id="9802022at2"/>
<dbReference type="InterPro" id="IPR028082">
    <property type="entry name" value="Peripla_BP_I"/>
</dbReference>
<organism evidence="1 2">
    <name type="scientific">Acidisphaera rubrifaciens HS-AP3</name>
    <dbReference type="NCBI Taxonomy" id="1231350"/>
    <lineage>
        <taxon>Bacteria</taxon>
        <taxon>Pseudomonadati</taxon>
        <taxon>Pseudomonadota</taxon>
        <taxon>Alphaproteobacteria</taxon>
        <taxon>Acetobacterales</taxon>
        <taxon>Acetobacteraceae</taxon>
        <taxon>Acidisphaera</taxon>
    </lineage>
</organism>